<proteinExistence type="predicted"/>
<evidence type="ECO:0000313" key="3">
    <source>
        <dbReference type="Proteomes" id="UP001054837"/>
    </source>
</evidence>
<organism evidence="2 3">
    <name type="scientific">Caerostris darwini</name>
    <dbReference type="NCBI Taxonomy" id="1538125"/>
    <lineage>
        <taxon>Eukaryota</taxon>
        <taxon>Metazoa</taxon>
        <taxon>Ecdysozoa</taxon>
        <taxon>Arthropoda</taxon>
        <taxon>Chelicerata</taxon>
        <taxon>Arachnida</taxon>
        <taxon>Araneae</taxon>
        <taxon>Araneomorphae</taxon>
        <taxon>Entelegynae</taxon>
        <taxon>Araneoidea</taxon>
        <taxon>Araneidae</taxon>
        <taxon>Caerostris</taxon>
    </lineage>
</organism>
<sequence length="103" mass="11912">MFTLLSRRRKRTGNGFLQPIGDLPHSYKTSPRRRWPTNLDPRTRLCRSPSQRCDPLANGFCRLPNFSSFGNRFATCLNNPPRTWEFDSGLRALDWGFIGGHPF</sequence>
<feature type="region of interest" description="Disordered" evidence="1">
    <location>
        <begin position="1"/>
        <end position="41"/>
    </location>
</feature>
<name>A0AAV4PU59_9ARAC</name>
<evidence type="ECO:0000256" key="1">
    <source>
        <dbReference type="SAM" id="MobiDB-lite"/>
    </source>
</evidence>
<evidence type="ECO:0000313" key="2">
    <source>
        <dbReference type="EMBL" id="GIX99329.1"/>
    </source>
</evidence>
<reference evidence="2 3" key="1">
    <citation type="submission" date="2021-06" db="EMBL/GenBank/DDBJ databases">
        <title>Caerostris darwini draft genome.</title>
        <authorList>
            <person name="Kono N."/>
            <person name="Arakawa K."/>
        </authorList>
    </citation>
    <scope>NUCLEOTIDE SEQUENCE [LARGE SCALE GENOMIC DNA]</scope>
</reference>
<accession>A0AAV4PU59</accession>
<protein>
    <submittedName>
        <fullName evidence="2">Uncharacterized protein</fullName>
    </submittedName>
</protein>
<dbReference type="AlphaFoldDB" id="A0AAV4PU59"/>
<dbReference type="Proteomes" id="UP001054837">
    <property type="component" value="Unassembled WGS sequence"/>
</dbReference>
<feature type="compositionally biased region" description="Basic residues" evidence="1">
    <location>
        <begin position="1"/>
        <end position="12"/>
    </location>
</feature>
<comment type="caution">
    <text evidence="2">The sequence shown here is derived from an EMBL/GenBank/DDBJ whole genome shotgun (WGS) entry which is preliminary data.</text>
</comment>
<dbReference type="EMBL" id="BPLQ01003285">
    <property type="protein sequence ID" value="GIX99329.1"/>
    <property type="molecule type" value="Genomic_DNA"/>
</dbReference>
<keyword evidence="3" id="KW-1185">Reference proteome</keyword>
<gene>
    <name evidence="2" type="ORF">CDAR_12711</name>
</gene>